<dbReference type="InterPro" id="IPR011990">
    <property type="entry name" value="TPR-like_helical_dom_sf"/>
</dbReference>
<evidence type="ECO:0000259" key="2">
    <source>
        <dbReference type="Pfam" id="PF12770"/>
    </source>
</evidence>
<dbReference type="Proteomes" id="UP000238312">
    <property type="component" value="Unassembled WGS sequence"/>
</dbReference>
<sequence>MSQSPPDLATELLRLAEADPARLTELATEVARRARTGGDLKLGSSAHRALGIAALHVTDLRTAERHLRDAIRLAVRAGSPELAAEARLRLAFVRCVQGRMEQAISEVELALPDLHGAGRARAEAQRAVIFNHLRRPEDALASYRLAVPVLSRAGDHLWLQRVLSNRGIVHGYRHEFAAAESDFQEAERLCRRLDLGLSLAVVWQNLGWLNALRGEVPAALRYLDQAEERFRTLDTHQLCWTLADRTELLLSAGLIAEAREAAEETVQEFERRGRKVGLPEARLLLARTAYLVRDHEEAVREARRAALAFGRQHRREWVAVARFVALRSLAAMSADDRASSTGGRDGRVSVRQMEECAAELAETGWPASEVEARMIAARLAVDAGRPARAERQWEIAARRRHRGPAGERIHAWHAAALLRLARGNVRGARSAIRTALRLHDEHRATLGATDLRAHASESRVEVAELGLRLALRDGVPADVLTWAERGRARHLLMRPARPAHDRHLAEALAQLRLTVARIDESRTAGEDTGALVERQITLEREIRDHCRRQAKTPTESVPTAPAPSAPAPARPVSTEPIPTELTPTEPIPTEPSSAESAPPTPIPAGPVSTEPSPTGSSPTGPVPLRQVAEALGEQALVEFVQVDDVLHAITVAGGRSRLHVLGPPAAVRTLVDRVPFALRRLARRTSVPGSQAAALNLLRDTVAKLDALLLRPLAADLRDRPLVLVPSGPIQALPWSLLPSCAGRAICVSPSATLWYAGSQAGHARSGDARVVVAAGPGLPGARSEAEGVASIHAVPALVDDAAGAEAVLADLDGAALAHVAAHGRIHPSNPLFSSLRLADGPLTVYDLERLRRAPEIVVLAACDTGRFVVRPGDELLGLSATFLALGTRTIVAPVLSILDTESTTLMIALHKLLAAGHSTASALAQAQQQVARDNLEAYAVAAGFVCLGADSTMPS</sequence>
<name>A0A2T0ME63_9ACTN</name>
<accession>A0A2T0ME63</accession>
<dbReference type="SMART" id="SM00028">
    <property type="entry name" value="TPR"/>
    <property type="match status" value="6"/>
</dbReference>
<dbReference type="Pfam" id="PF12770">
    <property type="entry name" value="CHAT"/>
    <property type="match status" value="1"/>
</dbReference>
<feature type="region of interest" description="Disordered" evidence="1">
    <location>
        <begin position="548"/>
        <end position="623"/>
    </location>
</feature>
<proteinExistence type="predicted"/>
<dbReference type="PANTHER" id="PTHR47691">
    <property type="entry name" value="REGULATOR-RELATED"/>
    <property type="match status" value="1"/>
</dbReference>
<dbReference type="InterPro" id="IPR024983">
    <property type="entry name" value="CHAT_dom"/>
</dbReference>
<feature type="compositionally biased region" description="Pro residues" evidence="1">
    <location>
        <begin position="560"/>
        <end position="569"/>
    </location>
</feature>
<dbReference type="EMBL" id="PVNG01000025">
    <property type="protein sequence ID" value="PRX55844.1"/>
    <property type="molecule type" value="Genomic_DNA"/>
</dbReference>
<comment type="caution">
    <text evidence="3">The sequence shown here is derived from an EMBL/GenBank/DDBJ whole genome shotgun (WGS) entry which is preliminary data.</text>
</comment>
<evidence type="ECO:0000256" key="1">
    <source>
        <dbReference type="SAM" id="MobiDB-lite"/>
    </source>
</evidence>
<dbReference type="AlphaFoldDB" id="A0A2T0ME63"/>
<feature type="compositionally biased region" description="Low complexity" evidence="1">
    <location>
        <begin position="570"/>
        <end position="584"/>
    </location>
</feature>
<feature type="domain" description="CHAT" evidence="2">
    <location>
        <begin position="701"/>
        <end position="949"/>
    </location>
</feature>
<evidence type="ECO:0000313" key="3">
    <source>
        <dbReference type="EMBL" id="PRX55844.1"/>
    </source>
</evidence>
<dbReference type="Gene3D" id="1.25.40.10">
    <property type="entry name" value="Tetratricopeptide repeat domain"/>
    <property type="match status" value="2"/>
</dbReference>
<reference evidence="3 4" key="1">
    <citation type="submission" date="2018-03" db="EMBL/GenBank/DDBJ databases">
        <title>Genomic Encyclopedia of Type Strains, Phase III (KMG-III): the genomes of soil and plant-associated and newly described type strains.</title>
        <authorList>
            <person name="Whitman W."/>
        </authorList>
    </citation>
    <scope>NUCLEOTIDE SEQUENCE [LARGE SCALE GENOMIC DNA]</scope>
    <source>
        <strain evidence="3 4">CGMCC 4.7104</strain>
    </source>
</reference>
<dbReference type="SUPFAM" id="SSF48452">
    <property type="entry name" value="TPR-like"/>
    <property type="match status" value="2"/>
</dbReference>
<dbReference type="PANTHER" id="PTHR47691:SF3">
    <property type="entry name" value="HTH-TYPE TRANSCRIPTIONAL REGULATOR RV0890C-RELATED"/>
    <property type="match status" value="1"/>
</dbReference>
<organism evidence="3 4">
    <name type="scientific">Nonomuraea fuscirosea</name>
    <dbReference type="NCBI Taxonomy" id="1291556"/>
    <lineage>
        <taxon>Bacteria</taxon>
        <taxon>Bacillati</taxon>
        <taxon>Actinomycetota</taxon>
        <taxon>Actinomycetes</taxon>
        <taxon>Streptosporangiales</taxon>
        <taxon>Streptosporangiaceae</taxon>
        <taxon>Nonomuraea</taxon>
    </lineage>
</organism>
<gene>
    <name evidence="3" type="ORF">B0I32_12564</name>
</gene>
<protein>
    <submittedName>
        <fullName evidence="3">CHAT domain-containing protein</fullName>
    </submittedName>
</protein>
<dbReference type="OrthoDB" id="9761935at2"/>
<dbReference type="Pfam" id="PF13424">
    <property type="entry name" value="TPR_12"/>
    <property type="match status" value="1"/>
</dbReference>
<feature type="compositionally biased region" description="Low complexity" evidence="1">
    <location>
        <begin position="605"/>
        <end position="623"/>
    </location>
</feature>
<keyword evidence="4" id="KW-1185">Reference proteome</keyword>
<dbReference type="RefSeq" id="WP_146178540.1">
    <property type="nucleotide sequence ID" value="NZ_PVNG01000025.1"/>
</dbReference>
<dbReference type="InterPro" id="IPR019734">
    <property type="entry name" value="TPR_rpt"/>
</dbReference>
<evidence type="ECO:0000313" key="4">
    <source>
        <dbReference type="Proteomes" id="UP000238312"/>
    </source>
</evidence>